<proteinExistence type="predicted"/>
<keyword evidence="1" id="KW-0677">Repeat</keyword>
<protein>
    <recommendedName>
        <fullName evidence="5">CUB domain-containing protein</fullName>
    </recommendedName>
</protein>
<evidence type="ECO:0000313" key="6">
    <source>
        <dbReference type="EMBL" id="KAF7705906.1"/>
    </source>
</evidence>
<dbReference type="Proteomes" id="UP000606274">
    <property type="component" value="Unassembled WGS sequence"/>
</dbReference>
<dbReference type="PANTHER" id="PTHR24251">
    <property type="entry name" value="OVOCHYMASE-RELATED"/>
    <property type="match status" value="1"/>
</dbReference>
<dbReference type="Gene3D" id="2.60.120.290">
    <property type="entry name" value="Spermadhesin, CUB domain"/>
    <property type="match status" value="1"/>
</dbReference>
<feature type="domain" description="CUB" evidence="5">
    <location>
        <begin position="29"/>
        <end position="75"/>
    </location>
</feature>
<evidence type="ECO:0000256" key="4">
    <source>
        <dbReference type="SAM" id="SignalP"/>
    </source>
</evidence>
<sequence>MWSVTWSLWLPLVFGSVFGQRQRWPPFLCGGNATGSSGLIGSQGYPGVYPANTKCVWRITVPQGKVVSLTFRSST</sequence>
<evidence type="ECO:0000256" key="2">
    <source>
        <dbReference type="ARBA" id="ARBA00023157"/>
    </source>
</evidence>
<dbReference type="InterPro" id="IPR035914">
    <property type="entry name" value="Sperma_CUB_dom_sf"/>
</dbReference>
<dbReference type="GO" id="GO:0016504">
    <property type="term" value="F:peptidase activator activity"/>
    <property type="evidence" value="ECO:0007669"/>
    <property type="project" value="TreeGrafter"/>
</dbReference>
<dbReference type="InterPro" id="IPR000859">
    <property type="entry name" value="CUB_dom"/>
</dbReference>
<comment type="caution">
    <text evidence="6">The sequence shown here is derived from an EMBL/GenBank/DDBJ whole genome shotgun (WGS) entry which is preliminary data.</text>
</comment>
<evidence type="ECO:0000256" key="1">
    <source>
        <dbReference type="ARBA" id="ARBA00022737"/>
    </source>
</evidence>
<keyword evidence="4" id="KW-0732">Signal</keyword>
<dbReference type="CDD" id="cd00041">
    <property type="entry name" value="CUB"/>
    <property type="match status" value="1"/>
</dbReference>
<dbReference type="Pfam" id="PF00431">
    <property type="entry name" value="CUB"/>
    <property type="match status" value="1"/>
</dbReference>
<dbReference type="PROSITE" id="PS01180">
    <property type="entry name" value="CUB"/>
    <property type="match status" value="1"/>
</dbReference>
<feature type="chain" id="PRO_5035815086" description="CUB domain-containing protein" evidence="4">
    <location>
        <begin position="20"/>
        <end position="75"/>
    </location>
</feature>
<keyword evidence="2" id="KW-1015">Disulfide bond</keyword>
<gene>
    <name evidence="6" type="ORF">HF521_019160</name>
</gene>
<comment type="caution">
    <text evidence="3">Lacks conserved residue(s) required for the propagation of feature annotation.</text>
</comment>
<evidence type="ECO:0000259" key="5">
    <source>
        <dbReference type="PROSITE" id="PS01180"/>
    </source>
</evidence>
<evidence type="ECO:0000313" key="7">
    <source>
        <dbReference type="Proteomes" id="UP000606274"/>
    </source>
</evidence>
<evidence type="ECO:0000256" key="3">
    <source>
        <dbReference type="PROSITE-ProRule" id="PRU00059"/>
    </source>
</evidence>
<reference evidence="6" key="1">
    <citation type="submission" date="2020-08" db="EMBL/GenBank/DDBJ databases">
        <title>Chromosome-level assembly of Southern catfish (Silurus meridionalis) provides insights into visual adaptation to the nocturnal and benthic lifestyles.</title>
        <authorList>
            <person name="Zhang Y."/>
            <person name="Wang D."/>
            <person name="Peng Z."/>
        </authorList>
    </citation>
    <scope>NUCLEOTIDE SEQUENCE</scope>
    <source>
        <strain evidence="6">SWU-2019-XX</strain>
        <tissue evidence="6">Muscle</tissue>
    </source>
</reference>
<dbReference type="AlphaFoldDB" id="A0A8T0BK85"/>
<accession>A0A8T0BK85</accession>
<dbReference type="SUPFAM" id="SSF49854">
    <property type="entry name" value="Spermadhesin, CUB domain"/>
    <property type="match status" value="1"/>
</dbReference>
<dbReference type="PANTHER" id="PTHR24251:SF31">
    <property type="entry name" value="PROCOLLAGEN C-ENDOPEPTIDASE ENHANCER 2"/>
    <property type="match status" value="1"/>
</dbReference>
<organism evidence="6 7">
    <name type="scientific">Silurus meridionalis</name>
    <name type="common">Southern catfish</name>
    <name type="synonym">Silurus soldatovi meridionalis</name>
    <dbReference type="NCBI Taxonomy" id="175797"/>
    <lineage>
        <taxon>Eukaryota</taxon>
        <taxon>Metazoa</taxon>
        <taxon>Chordata</taxon>
        <taxon>Craniata</taxon>
        <taxon>Vertebrata</taxon>
        <taxon>Euteleostomi</taxon>
        <taxon>Actinopterygii</taxon>
        <taxon>Neopterygii</taxon>
        <taxon>Teleostei</taxon>
        <taxon>Ostariophysi</taxon>
        <taxon>Siluriformes</taxon>
        <taxon>Siluridae</taxon>
        <taxon>Silurus</taxon>
    </lineage>
</organism>
<dbReference type="GO" id="GO:0005518">
    <property type="term" value="F:collagen binding"/>
    <property type="evidence" value="ECO:0007669"/>
    <property type="project" value="TreeGrafter"/>
</dbReference>
<feature type="signal peptide" evidence="4">
    <location>
        <begin position="1"/>
        <end position="19"/>
    </location>
</feature>
<name>A0A8T0BK85_SILME</name>
<dbReference type="EMBL" id="JABFDY010000006">
    <property type="protein sequence ID" value="KAF7705906.1"/>
    <property type="molecule type" value="Genomic_DNA"/>
</dbReference>
<keyword evidence="7" id="KW-1185">Reference proteome</keyword>